<dbReference type="AlphaFoldDB" id="A0A376L0A9"/>
<protein>
    <submittedName>
        <fullName evidence="1">Uncharacterized protein</fullName>
    </submittedName>
</protein>
<evidence type="ECO:0000313" key="1">
    <source>
        <dbReference type="EMBL" id="STE88299.1"/>
    </source>
</evidence>
<gene>
    <name evidence="1" type="ORF">NCTC10418_05993</name>
</gene>
<name>A0A376L0A9_ECOLX</name>
<accession>A0A376L0A9</accession>
<evidence type="ECO:0000313" key="2">
    <source>
        <dbReference type="Proteomes" id="UP000255460"/>
    </source>
</evidence>
<organism evidence="1 2">
    <name type="scientific">Escherichia coli</name>
    <dbReference type="NCBI Taxonomy" id="562"/>
    <lineage>
        <taxon>Bacteria</taxon>
        <taxon>Pseudomonadati</taxon>
        <taxon>Pseudomonadota</taxon>
        <taxon>Gammaproteobacteria</taxon>
        <taxon>Enterobacterales</taxon>
        <taxon>Enterobacteriaceae</taxon>
        <taxon>Escherichia</taxon>
    </lineage>
</organism>
<dbReference type="Proteomes" id="UP000255460">
    <property type="component" value="Unassembled WGS sequence"/>
</dbReference>
<dbReference type="EMBL" id="UFZQ01000001">
    <property type="protein sequence ID" value="STE88299.1"/>
    <property type="molecule type" value="Genomic_DNA"/>
</dbReference>
<sequence length="40" mass="4526">MLIITPAVIIRGFSQEQSILKNGMKCNNEYISRKEDSAVK</sequence>
<reference evidence="1 2" key="1">
    <citation type="submission" date="2018-06" db="EMBL/GenBank/DDBJ databases">
        <authorList>
            <consortium name="Pathogen Informatics"/>
            <person name="Doyle S."/>
        </authorList>
    </citation>
    <scope>NUCLEOTIDE SEQUENCE [LARGE SCALE GENOMIC DNA]</scope>
    <source>
        <strain evidence="1 2">NCTC10418</strain>
    </source>
</reference>
<proteinExistence type="predicted"/>